<evidence type="ECO:0000313" key="1">
    <source>
        <dbReference type="EMBL" id="JAS26650.1"/>
    </source>
</evidence>
<feature type="non-terminal residue" evidence="1">
    <location>
        <position position="1"/>
    </location>
</feature>
<proteinExistence type="predicted"/>
<feature type="non-terminal residue" evidence="1">
    <location>
        <position position="103"/>
    </location>
</feature>
<dbReference type="AlphaFoldDB" id="A0A1B6DM06"/>
<sequence>SLLYHDQPDISDLPSKPKVNIVFNNHHITSRMASLTTVSYLKSAIEIPAVLFIVGKLEVTTMLVQYRLNTFITIFKKKLRLGLLLGDPWQTLLAAPHPLDSAL</sequence>
<organism evidence="1">
    <name type="scientific">Clastoptera arizonana</name>
    <name type="common">Arizona spittle bug</name>
    <dbReference type="NCBI Taxonomy" id="38151"/>
    <lineage>
        <taxon>Eukaryota</taxon>
        <taxon>Metazoa</taxon>
        <taxon>Ecdysozoa</taxon>
        <taxon>Arthropoda</taxon>
        <taxon>Hexapoda</taxon>
        <taxon>Insecta</taxon>
        <taxon>Pterygota</taxon>
        <taxon>Neoptera</taxon>
        <taxon>Paraneoptera</taxon>
        <taxon>Hemiptera</taxon>
        <taxon>Auchenorrhyncha</taxon>
        <taxon>Cercopoidea</taxon>
        <taxon>Clastopteridae</taxon>
        <taxon>Clastoptera</taxon>
    </lineage>
</organism>
<protein>
    <submittedName>
        <fullName evidence="1">Uncharacterized protein</fullName>
    </submittedName>
</protein>
<gene>
    <name evidence="1" type="ORF">g.1994</name>
</gene>
<dbReference type="EMBL" id="GEDC01010648">
    <property type="protein sequence ID" value="JAS26650.1"/>
    <property type="molecule type" value="Transcribed_RNA"/>
</dbReference>
<reference evidence="1" key="1">
    <citation type="submission" date="2015-12" db="EMBL/GenBank/DDBJ databases">
        <title>De novo transcriptome assembly of four potential Pierce s Disease insect vectors from Arizona vineyards.</title>
        <authorList>
            <person name="Tassone E.E."/>
        </authorList>
    </citation>
    <scope>NUCLEOTIDE SEQUENCE</scope>
</reference>
<name>A0A1B6DM06_9HEMI</name>
<accession>A0A1B6DM06</accession>